<accession>A0A1I6UES2</accession>
<name>A0A1I6UES2_9EURY</name>
<feature type="transmembrane region" description="Helical" evidence="2">
    <location>
        <begin position="348"/>
        <end position="370"/>
    </location>
</feature>
<evidence type="ECO:0000313" key="3">
    <source>
        <dbReference type="EMBL" id="SFS99920.1"/>
    </source>
</evidence>
<keyword evidence="2" id="KW-0812">Transmembrane</keyword>
<dbReference type="AlphaFoldDB" id="A0A1I6UES2"/>
<feature type="transmembrane region" description="Helical" evidence="2">
    <location>
        <begin position="120"/>
        <end position="139"/>
    </location>
</feature>
<dbReference type="EMBL" id="FOZS01000004">
    <property type="protein sequence ID" value="SFS99920.1"/>
    <property type="molecule type" value="Genomic_DNA"/>
</dbReference>
<evidence type="ECO:0000256" key="2">
    <source>
        <dbReference type="SAM" id="Phobius"/>
    </source>
</evidence>
<proteinExistence type="predicted"/>
<keyword evidence="4" id="KW-1185">Reference proteome</keyword>
<feature type="transmembrane region" description="Helical" evidence="2">
    <location>
        <begin position="308"/>
        <end position="327"/>
    </location>
</feature>
<evidence type="ECO:0000313" key="4">
    <source>
        <dbReference type="Proteomes" id="UP000199199"/>
    </source>
</evidence>
<feature type="transmembrane region" description="Helical" evidence="2">
    <location>
        <begin position="96"/>
        <end position="114"/>
    </location>
</feature>
<sequence length="452" mass="48556">MSPRSLSEIHARWLVVLGPIVAVLFAIASVRYVQTRWPTLATDPAFFQHTGWYIVHGGVPYVDVWDVNPPVPFAITAVLAVLSGGDMLVLHGLSTALTVLVAASSVLLVGWTAYLVTEEHVAAIAAGLAMLIVPELVVLSLEGVRAQFYALFFGSLALVLVLRDRPFLAGVAAALSAGSWQSGAVFAPLIVGMAYQRYGGRAAVRAIAGGGVVTGIVVVVFAAAGAFVPMVVQSIVAPLRAGGPYTLAERVYSILLVFGYGAVIFPVALYGWGRAAVRDLDSRWWIPVGGVILTLQVLFVDLDGSTDAFLLLSFIALGVAVTVERVIALRTESTDDRRDDISRTNNSLLASVVIVLLVGVLVLGGVVWHLDSPPPKPTLQTNQQQAEPPGEDLPITPADGNAPSMQTIYWEQLKPDTCHYRLSWNEIRWVAMTDDRLDARQCDGWPSRTERS</sequence>
<feature type="region of interest" description="Disordered" evidence="1">
    <location>
        <begin position="374"/>
        <end position="398"/>
    </location>
</feature>
<reference evidence="4" key="1">
    <citation type="submission" date="2016-10" db="EMBL/GenBank/DDBJ databases">
        <authorList>
            <person name="Varghese N."/>
            <person name="Submissions S."/>
        </authorList>
    </citation>
    <scope>NUCLEOTIDE SEQUENCE [LARGE SCALE GENOMIC DNA]</scope>
    <source>
        <strain evidence="4">DSM 22427</strain>
    </source>
</reference>
<feature type="transmembrane region" description="Helical" evidence="2">
    <location>
        <begin position="12"/>
        <end position="33"/>
    </location>
</feature>
<feature type="transmembrane region" description="Helical" evidence="2">
    <location>
        <begin position="71"/>
        <end position="89"/>
    </location>
</feature>
<evidence type="ECO:0000256" key="1">
    <source>
        <dbReference type="SAM" id="MobiDB-lite"/>
    </source>
</evidence>
<dbReference type="InterPro" id="IPR031897">
    <property type="entry name" value="AglS"/>
</dbReference>
<feature type="transmembrane region" description="Helical" evidence="2">
    <location>
        <begin position="146"/>
        <end position="162"/>
    </location>
</feature>
<dbReference type="RefSeq" id="WP_092906951.1">
    <property type="nucleotide sequence ID" value="NZ_FOZS01000004.1"/>
</dbReference>
<keyword evidence="2" id="KW-1133">Transmembrane helix</keyword>
<feature type="transmembrane region" description="Helical" evidence="2">
    <location>
        <begin position="168"/>
        <end position="195"/>
    </location>
</feature>
<gene>
    <name evidence="3" type="ORF">SAMN04488556_3804</name>
</gene>
<keyword evidence="2" id="KW-0472">Membrane</keyword>
<dbReference type="Pfam" id="PF15971">
    <property type="entry name" value="Mannosyl_trans4"/>
    <property type="match status" value="1"/>
</dbReference>
<protein>
    <submittedName>
        <fullName evidence="3">DolP-mannose mannosyltransferase</fullName>
    </submittedName>
</protein>
<keyword evidence="3" id="KW-0808">Transferase</keyword>
<feature type="transmembrane region" description="Helical" evidence="2">
    <location>
        <begin position="284"/>
        <end position="302"/>
    </location>
</feature>
<organism evidence="3 4">
    <name type="scientific">Halostagnicola kamekurae</name>
    <dbReference type="NCBI Taxonomy" id="619731"/>
    <lineage>
        <taxon>Archaea</taxon>
        <taxon>Methanobacteriati</taxon>
        <taxon>Methanobacteriota</taxon>
        <taxon>Stenosarchaea group</taxon>
        <taxon>Halobacteria</taxon>
        <taxon>Halobacteriales</taxon>
        <taxon>Natrialbaceae</taxon>
        <taxon>Halostagnicola</taxon>
    </lineage>
</organism>
<feature type="transmembrane region" description="Helical" evidence="2">
    <location>
        <begin position="207"/>
        <end position="231"/>
    </location>
</feature>
<dbReference type="OrthoDB" id="237187at2157"/>
<feature type="transmembrane region" description="Helical" evidence="2">
    <location>
        <begin position="251"/>
        <end position="272"/>
    </location>
</feature>
<keyword evidence="3" id="KW-0328">Glycosyltransferase</keyword>
<dbReference type="Proteomes" id="UP000199199">
    <property type="component" value="Unassembled WGS sequence"/>
</dbReference>
<dbReference type="GO" id="GO:0004169">
    <property type="term" value="F:dolichyl-phosphate-mannose-protein mannosyltransferase activity"/>
    <property type="evidence" value="ECO:0007669"/>
    <property type="project" value="InterPro"/>
</dbReference>